<accession>A0A8J5CKG1</accession>
<dbReference type="Proteomes" id="UP000770661">
    <property type="component" value="Unassembled WGS sequence"/>
</dbReference>
<dbReference type="SUPFAM" id="SSF53383">
    <property type="entry name" value="PLP-dependent transferases"/>
    <property type="match status" value="1"/>
</dbReference>
<evidence type="ECO:0000313" key="12">
    <source>
        <dbReference type="EMBL" id="KAG0713569.1"/>
    </source>
</evidence>
<proteinExistence type="inferred from homology"/>
<keyword evidence="13" id="KW-1185">Reference proteome</keyword>
<sequence>MGSALVCEEFRGLADGLELAHSFVFNPQRAVVNFDCSAMWFKDSRHVVETFNVDAVLYLKPDFQDKLPDYRHWQIQLGRRFRSLKVGFWIRIFGQSDSRSHREKQVCLAKRFEGCVKTDPRFQVVSPVTLGLVTFCLKDKGNEVNEALLKRINDGGIIHMVPAKINNLYFLRTQNWEELKASLRLMLPWMQIYDNSKYGRWMVKYWLELSNLPEERTAYMRDGLFSQSITVHRNSRRNFSNPPPVIGDNTDKFTKSEAIENKAMASIIALAEAHDDKFNIINVMEYRVTDEYLLKPANKSRDTSQDNFTMAVSKELRGHKVDISEPPPAVQRQASRRPATRSPTETFLIGYPSSSISGSQLPTNRQAFQYFLHLQSLPENTGNPKHQDLANETVEAIIPFWQMARIKTMTKYNAAQHFMTLHKKHRDLARNKGRTGDPGGKRSAFVLELDSLFDIGASDAIQEIERNRLLPREKKDKDIRFYQDQKTERKAHMSGHDKIFESRSQQQAERAARLQQREEQDMNLSQNFYNFSAATQRRTAADVSIWANPTDSEGNAEDMDYQQPRPGCSHHQDTVTLTFPRRVMECVDICSTADRLGLSDNQVTALVSATLKAGVADLDKFVISTSTTRRNRMLTRYHISQEYMAAFSEDPPKYAALHWDGKMLRDVLGSDPGTTSETLAVLVSGPPAYPEGKLLGVPVIDSSTGTAQAEASMDLLEAWGLTGVITALVFDTTASNSGVHRGAAKLLEQQLDRKVFYLACRHHILEVLVGAVWENLFGKVKSPENPWFKHFKDVWTDLTTDNPTTLSIRQKWLNKKKKECKEILQEILRWEKPPRADYREMAELTLIVLGDTPPRGIHWSRPGAIHQARWMARNLYSMKMFMFAEQLEYDEETVVKLERLNLFLGLFYTPMWMSSTLAADAPANDLQFMKDMMKFKRTDPEIAQAVLQKLENHKWYLTQEVVPFALFGSRLSDKEKQDIAAKLHATEKPDSFRRGKPMFPQVTAKTTLADLVGPESHLLLDTLGIEYDWLLQPVATWPRSDDYSKALEYVSNVKVVNDIAERGVKMMTDFANIITRDSQQKQYFLQTVEYNRERFDSFKKQTLKK</sequence>
<keyword evidence="6" id="KW-0663">Pyridoxal phosphate</keyword>
<evidence type="ECO:0000313" key="13">
    <source>
        <dbReference type="Proteomes" id="UP000770661"/>
    </source>
</evidence>
<evidence type="ECO:0000256" key="11">
    <source>
        <dbReference type="SAM" id="MobiDB-lite"/>
    </source>
</evidence>
<dbReference type="InterPro" id="IPR002129">
    <property type="entry name" value="PyrdxlP-dep_de-COase"/>
</dbReference>
<dbReference type="GO" id="GO:0004058">
    <property type="term" value="F:aromatic-L-amino-acid decarboxylase activity"/>
    <property type="evidence" value="ECO:0007669"/>
    <property type="project" value="UniProtKB-EC"/>
</dbReference>
<organism evidence="12 13">
    <name type="scientific">Chionoecetes opilio</name>
    <name type="common">Atlantic snow crab</name>
    <name type="synonym">Cancer opilio</name>
    <dbReference type="NCBI Taxonomy" id="41210"/>
    <lineage>
        <taxon>Eukaryota</taxon>
        <taxon>Metazoa</taxon>
        <taxon>Ecdysozoa</taxon>
        <taxon>Arthropoda</taxon>
        <taxon>Crustacea</taxon>
        <taxon>Multicrustacea</taxon>
        <taxon>Malacostraca</taxon>
        <taxon>Eumalacostraca</taxon>
        <taxon>Eucarida</taxon>
        <taxon>Decapoda</taxon>
        <taxon>Pleocyemata</taxon>
        <taxon>Brachyura</taxon>
        <taxon>Eubrachyura</taxon>
        <taxon>Majoidea</taxon>
        <taxon>Majidae</taxon>
        <taxon>Chionoecetes</taxon>
    </lineage>
</organism>
<evidence type="ECO:0000256" key="7">
    <source>
        <dbReference type="ARBA" id="ARBA00023239"/>
    </source>
</evidence>
<dbReference type="EC" id="4.1.1.28" evidence="8"/>
<reference evidence="12" key="1">
    <citation type="submission" date="2020-07" db="EMBL/GenBank/DDBJ databases">
        <title>The High-quality genome of the commercially important snow crab, Chionoecetes opilio.</title>
        <authorList>
            <person name="Jeong J.-H."/>
            <person name="Ryu S."/>
        </authorList>
    </citation>
    <scope>NUCLEOTIDE SEQUENCE</scope>
    <source>
        <strain evidence="12">MADBK_172401_WGS</strain>
        <tissue evidence="12">Digestive gland</tissue>
    </source>
</reference>
<evidence type="ECO:0000256" key="9">
    <source>
        <dbReference type="ARBA" id="ARBA00040968"/>
    </source>
</evidence>
<feature type="region of interest" description="Disordered" evidence="11">
    <location>
        <begin position="322"/>
        <end position="347"/>
    </location>
</feature>
<dbReference type="GO" id="GO:0042427">
    <property type="term" value="P:serotonin biosynthetic process"/>
    <property type="evidence" value="ECO:0007669"/>
    <property type="project" value="TreeGrafter"/>
</dbReference>
<comment type="subunit">
    <text evidence="3">Homodimer.</text>
</comment>
<dbReference type="GO" id="GO:0042423">
    <property type="term" value="P:catecholamine biosynthetic process"/>
    <property type="evidence" value="ECO:0007669"/>
    <property type="project" value="UniProtKB-KW"/>
</dbReference>
<dbReference type="PRINTS" id="PR00800">
    <property type="entry name" value="YHDCRBOXLASE"/>
</dbReference>
<evidence type="ECO:0000256" key="5">
    <source>
        <dbReference type="ARBA" id="ARBA00022793"/>
    </source>
</evidence>
<evidence type="ECO:0000256" key="10">
    <source>
        <dbReference type="ARBA" id="ARBA00041275"/>
    </source>
</evidence>
<dbReference type="InterPro" id="IPR010977">
    <property type="entry name" value="Aromatic_deC"/>
</dbReference>
<dbReference type="PANTHER" id="PTHR11999">
    <property type="entry name" value="GROUP II PYRIDOXAL-5-PHOSPHATE DECARBOXYLASE"/>
    <property type="match status" value="1"/>
</dbReference>
<name>A0A8J5CKG1_CHIOP</name>
<evidence type="ECO:0000256" key="8">
    <source>
        <dbReference type="ARBA" id="ARBA00038886"/>
    </source>
</evidence>
<evidence type="ECO:0000256" key="3">
    <source>
        <dbReference type="ARBA" id="ARBA00011738"/>
    </source>
</evidence>
<dbReference type="InterPro" id="IPR015421">
    <property type="entry name" value="PyrdxlP-dep_Trfase_major"/>
</dbReference>
<comment type="caution">
    <text evidence="12">The sequence shown here is derived from an EMBL/GenBank/DDBJ whole genome shotgun (WGS) entry which is preliminary data.</text>
</comment>
<dbReference type="PANTHER" id="PTHR11999:SF167">
    <property type="entry name" value="AROMATIC-L-AMINO-ACID DECARBOXYLASE"/>
    <property type="match status" value="1"/>
</dbReference>
<gene>
    <name evidence="12" type="primary">Ddc_0</name>
    <name evidence="12" type="ORF">GWK47_015932</name>
</gene>
<dbReference type="OrthoDB" id="639767at2759"/>
<dbReference type="GO" id="GO:0019752">
    <property type="term" value="P:carboxylic acid metabolic process"/>
    <property type="evidence" value="ECO:0007669"/>
    <property type="project" value="InterPro"/>
</dbReference>
<evidence type="ECO:0000256" key="6">
    <source>
        <dbReference type="ARBA" id="ARBA00022898"/>
    </source>
</evidence>
<comment type="cofactor">
    <cofactor evidence="1">
        <name>pyridoxal 5'-phosphate</name>
        <dbReference type="ChEBI" id="CHEBI:597326"/>
    </cofactor>
</comment>
<keyword evidence="7" id="KW-0456">Lyase</keyword>
<dbReference type="InterPro" id="IPR015424">
    <property type="entry name" value="PyrdxlP-dep_Trfase"/>
</dbReference>
<dbReference type="Pfam" id="PF00282">
    <property type="entry name" value="Pyridoxal_deC"/>
    <property type="match status" value="1"/>
</dbReference>
<keyword evidence="5" id="KW-0210">Decarboxylase</keyword>
<comment type="similarity">
    <text evidence="2">Belongs to the group II decarboxylase family.</text>
</comment>
<dbReference type="EMBL" id="JACEEZ010021344">
    <property type="protein sequence ID" value="KAG0713569.1"/>
    <property type="molecule type" value="Genomic_DNA"/>
</dbReference>
<dbReference type="GO" id="GO:0005737">
    <property type="term" value="C:cytoplasm"/>
    <property type="evidence" value="ECO:0007669"/>
    <property type="project" value="TreeGrafter"/>
</dbReference>
<dbReference type="GO" id="GO:0006520">
    <property type="term" value="P:amino acid metabolic process"/>
    <property type="evidence" value="ECO:0007669"/>
    <property type="project" value="InterPro"/>
</dbReference>
<dbReference type="AlphaFoldDB" id="A0A8J5CKG1"/>
<evidence type="ECO:0000256" key="1">
    <source>
        <dbReference type="ARBA" id="ARBA00001933"/>
    </source>
</evidence>
<evidence type="ECO:0000256" key="2">
    <source>
        <dbReference type="ARBA" id="ARBA00009533"/>
    </source>
</evidence>
<keyword evidence="4" id="KW-0127">Catecholamine biosynthesis</keyword>
<dbReference type="Gene3D" id="3.90.1150.10">
    <property type="entry name" value="Aspartate Aminotransferase, domain 1"/>
    <property type="match status" value="1"/>
</dbReference>
<dbReference type="Gene3D" id="3.40.640.10">
    <property type="entry name" value="Type I PLP-dependent aspartate aminotransferase-like (Major domain)"/>
    <property type="match status" value="1"/>
</dbReference>
<protein>
    <recommendedName>
        <fullName evidence="9">Aromatic-L-amino-acid decarboxylase</fullName>
        <ecNumber evidence="8">4.1.1.28</ecNumber>
    </recommendedName>
    <alternativeName>
        <fullName evidence="10">DOPA decarboxylase</fullName>
    </alternativeName>
</protein>
<evidence type="ECO:0000256" key="4">
    <source>
        <dbReference type="ARBA" id="ARBA00022584"/>
    </source>
</evidence>
<dbReference type="GO" id="GO:0030170">
    <property type="term" value="F:pyridoxal phosphate binding"/>
    <property type="evidence" value="ECO:0007669"/>
    <property type="project" value="InterPro"/>
</dbReference>
<dbReference type="InterPro" id="IPR015422">
    <property type="entry name" value="PyrdxlP-dep_Trfase_small"/>
</dbReference>